<dbReference type="Proteomes" id="UP000447833">
    <property type="component" value="Unassembled WGS sequence"/>
</dbReference>
<dbReference type="RefSeq" id="WP_160920684.1">
    <property type="nucleotide sequence ID" value="NZ_JAIVAE010000010.1"/>
</dbReference>
<dbReference type="InterPro" id="IPR006341">
    <property type="entry name" value="Spore_gamma"/>
</dbReference>
<dbReference type="GO" id="GO:0030435">
    <property type="term" value="P:sporulation resulting in formation of a cellular spore"/>
    <property type="evidence" value="ECO:0007669"/>
    <property type="project" value="UniProtKB-KW"/>
</dbReference>
<feature type="compositionally biased region" description="Low complexity" evidence="5">
    <location>
        <begin position="52"/>
        <end position="70"/>
    </location>
</feature>
<reference evidence="6 7" key="1">
    <citation type="submission" date="2019-11" db="EMBL/GenBank/DDBJ databases">
        <title>Genome sequences of 17 halophilic strains isolated from different environments.</title>
        <authorList>
            <person name="Furrow R.E."/>
        </authorList>
    </citation>
    <scope>NUCLEOTIDE SEQUENCE [LARGE SCALE GENOMIC DNA]</scope>
    <source>
        <strain evidence="6 7">22506_14_FS</strain>
    </source>
</reference>
<evidence type="ECO:0000256" key="2">
    <source>
        <dbReference type="ARBA" id="ARBA00014721"/>
    </source>
</evidence>
<dbReference type="EMBL" id="WMEY01000006">
    <property type="protein sequence ID" value="MYL65349.1"/>
    <property type="molecule type" value="Genomic_DNA"/>
</dbReference>
<evidence type="ECO:0000256" key="3">
    <source>
        <dbReference type="ARBA" id="ARBA00022737"/>
    </source>
</evidence>
<dbReference type="NCBIfam" id="TIGR01442">
    <property type="entry name" value="SASP_gamma"/>
    <property type="match status" value="1"/>
</dbReference>
<sequence length="107" mass="11392">MAKKPGQTQAGTSIQHVKQQNQQASAGQAGQQQYGAEFASETDAQEVKARNAKSAQNKQQASAGQAGQQQYGAEFASETDAQQVKARNAKSAQNKQQASAKNNQQQQ</sequence>
<keyword evidence="3" id="KW-0677">Repeat</keyword>
<feature type="compositionally biased region" description="Low complexity" evidence="5">
    <location>
        <begin position="19"/>
        <end position="36"/>
    </location>
</feature>
<dbReference type="Pfam" id="PF04259">
    <property type="entry name" value="SASP_gamma"/>
    <property type="match status" value="1"/>
</dbReference>
<gene>
    <name evidence="6" type="ORF">GLW07_18480</name>
</gene>
<evidence type="ECO:0000313" key="7">
    <source>
        <dbReference type="Proteomes" id="UP000447833"/>
    </source>
</evidence>
<name>A0A845F3H0_9BACL</name>
<organism evidence="6 7">
    <name type="scientific">Guptibacillus hwajinpoensis</name>
    <dbReference type="NCBI Taxonomy" id="208199"/>
    <lineage>
        <taxon>Bacteria</taxon>
        <taxon>Bacillati</taxon>
        <taxon>Bacillota</taxon>
        <taxon>Bacilli</taxon>
        <taxon>Bacillales</taxon>
        <taxon>Guptibacillaceae</taxon>
        <taxon>Guptibacillus</taxon>
    </lineage>
</organism>
<comment type="similarity">
    <text evidence="1">Belongs to the gamma-type SASP family.</text>
</comment>
<evidence type="ECO:0000256" key="4">
    <source>
        <dbReference type="ARBA" id="ARBA00022969"/>
    </source>
</evidence>
<dbReference type="AlphaFoldDB" id="A0A845F3H0"/>
<comment type="caution">
    <text evidence="6">The sequence shown here is derived from an EMBL/GenBank/DDBJ whole genome shotgun (WGS) entry which is preliminary data.</text>
</comment>
<evidence type="ECO:0000256" key="5">
    <source>
        <dbReference type="SAM" id="MobiDB-lite"/>
    </source>
</evidence>
<protein>
    <recommendedName>
        <fullName evidence="2">Small, acid-soluble spore protein gamma-type</fullName>
    </recommendedName>
</protein>
<feature type="region of interest" description="Disordered" evidence="5">
    <location>
        <begin position="1"/>
        <end position="107"/>
    </location>
</feature>
<evidence type="ECO:0000256" key="1">
    <source>
        <dbReference type="ARBA" id="ARBA00006710"/>
    </source>
</evidence>
<feature type="compositionally biased region" description="Low complexity" evidence="5">
    <location>
        <begin position="85"/>
        <end position="107"/>
    </location>
</feature>
<proteinExistence type="inferred from homology"/>
<accession>A0A845F3H0</accession>
<evidence type="ECO:0000313" key="6">
    <source>
        <dbReference type="EMBL" id="MYL65349.1"/>
    </source>
</evidence>
<feature type="compositionally biased region" description="Polar residues" evidence="5">
    <location>
        <begin position="1"/>
        <end position="18"/>
    </location>
</feature>
<keyword evidence="4" id="KW-0749">Sporulation</keyword>